<dbReference type="InterPro" id="IPR000683">
    <property type="entry name" value="Gfo/Idh/MocA-like_OxRdtase_N"/>
</dbReference>
<sequence>MSGPPAGDECVSALIVGCGSIGSRHARNLSELGLELSVFDLDEARRTHLASEVDASAPSSLDAALADGPDVTVVATPSNHHVEPALAAARADSHLFVEKPLSNDIEGVGELLDEVRDRDLVTMVGSNFRFHPAVETIRELVTDGRVGNVVSARIEAGSYLPEWHPEEDYRDLYSAKEGVGGAVLDFVHELNYARWLFGEVETVTAMLGRESSLEIETEDTASIVARFEDGTLCEIHLDFVQRAYSRSCHVVGERGTVRWEWEESAVRRYDPRRESWVEEAAWGDDWEVNRMYRDEMEHFLRCVAKHRETRTPLTEGRADLELALAAKESAETGRHVRL</sequence>
<dbReference type="Gene3D" id="3.40.50.720">
    <property type="entry name" value="NAD(P)-binding Rossmann-like Domain"/>
    <property type="match status" value="1"/>
</dbReference>
<feature type="domain" description="Gfo/Idh/MocA-like oxidoreductase N-terminal" evidence="1">
    <location>
        <begin position="13"/>
        <end position="125"/>
    </location>
</feature>
<dbReference type="Pfam" id="PF01408">
    <property type="entry name" value="GFO_IDH_MocA"/>
    <property type="match status" value="1"/>
</dbReference>
<dbReference type="PANTHER" id="PTHR43377:SF1">
    <property type="entry name" value="BILIVERDIN REDUCTASE A"/>
    <property type="match status" value="1"/>
</dbReference>
<dbReference type="RefSeq" id="WP_254270394.1">
    <property type="nucleotide sequence ID" value="NZ_CP100401.1"/>
</dbReference>
<dbReference type="PANTHER" id="PTHR43377">
    <property type="entry name" value="BILIVERDIN REDUCTASE A"/>
    <property type="match status" value="1"/>
</dbReference>
<dbReference type="Gene3D" id="3.30.360.10">
    <property type="entry name" value="Dihydrodipicolinate Reductase, domain 2"/>
    <property type="match status" value="1"/>
</dbReference>
<evidence type="ECO:0000259" key="1">
    <source>
        <dbReference type="Pfam" id="PF01408"/>
    </source>
</evidence>
<dbReference type="InterPro" id="IPR051450">
    <property type="entry name" value="Gfo/Idh/MocA_Oxidoreductases"/>
</dbReference>
<dbReference type="InterPro" id="IPR036291">
    <property type="entry name" value="NAD(P)-bd_dom_sf"/>
</dbReference>
<name>A0ABD5PZS0_9EURY</name>
<feature type="domain" description="GFO/IDH/MocA-like oxidoreductase" evidence="2">
    <location>
        <begin position="135"/>
        <end position="258"/>
    </location>
</feature>
<evidence type="ECO:0000313" key="3">
    <source>
        <dbReference type="EMBL" id="MFC4823813.1"/>
    </source>
</evidence>
<dbReference type="GeneID" id="73047073"/>
<comment type="caution">
    <text evidence="3">The sequence shown here is derived from an EMBL/GenBank/DDBJ whole genome shotgun (WGS) entry which is preliminary data.</text>
</comment>
<reference evidence="3 4" key="1">
    <citation type="journal article" date="2019" name="Int. J. Syst. Evol. Microbiol.">
        <title>The Global Catalogue of Microorganisms (GCM) 10K type strain sequencing project: providing services to taxonomists for standard genome sequencing and annotation.</title>
        <authorList>
            <consortium name="The Broad Institute Genomics Platform"/>
            <consortium name="The Broad Institute Genome Sequencing Center for Infectious Disease"/>
            <person name="Wu L."/>
            <person name="Ma J."/>
        </authorList>
    </citation>
    <scope>NUCLEOTIDE SEQUENCE [LARGE SCALE GENOMIC DNA]</scope>
    <source>
        <strain evidence="3 4">XZYJ18</strain>
    </source>
</reference>
<dbReference type="Pfam" id="PF22725">
    <property type="entry name" value="GFO_IDH_MocA_C3"/>
    <property type="match status" value="1"/>
</dbReference>
<organism evidence="3 4">
    <name type="scientific">Halorussus aquaticus</name>
    <dbReference type="NCBI Taxonomy" id="2953748"/>
    <lineage>
        <taxon>Archaea</taxon>
        <taxon>Methanobacteriati</taxon>
        <taxon>Methanobacteriota</taxon>
        <taxon>Stenosarchaea group</taxon>
        <taxon>Halobacteria</taxon>
        <taxon>Halobacteriales</taxon>
        <taxon>Haladaptataceae</taxon>
        <taxon>Halorussus</taxon>
    </lineage>
</organism>
<dbReference type="SUPFAM" id="SSF55347">
    <property type="entry name" value="Glyceraldehyde-3-phosphate dehydrogenase-like, C-terminal domain"/>
    <property type="match status" value="1"/>
</dbReference>
<dbReference type="AlphaFoldDB" id="A0ABD5PZS0"/>
<dbReference type="SUPFAM" id="SSF51735">
    <property type="entry name" value="NAD(P)-binding Rossmann-fold domains"/>
    <property type="match status" value="1"/>
</dbReference>
<dbReference type="InterPro" id="IPR055170">
    <property type="entry name" value="GFO_IDH_MocA-like_dom"/>
</dbReference>
<keyword evidence="4" id="KW-1185">Reference proteome</keyword>
<evidence type="ECO:0000313" key="4">
    <source>
        <dbReference type="Proteomes" id="UP001595945"/>
    </source>
</evidence>
<evidence type="ECO:0000259" key="2">
    <source>
        <dbReference type="Pfam" id="PF22725"/>
    </source>
</evidence>
<gene>
    <name evidence="3" type="ORF">ACFO9K_06025</name>
</gene>
<protein>
    <submittedName>
        <fullName evidence="3">Gfo/Idh/MocA family protein</fullName>
    </submittedName>
</protein>
<proteinExistence type="predicted"/>
<dbReference type="Proteomes" id="UP001595945">
    <property type="component" value="Unassembled WGS sequence"/>
</dbReference>
<dbReference type="EMBL" id="JBHSHT010000001">
    <property type="protein sequence ID" value="MFC4823813.1"/>
    <property type="molecule type" value="Genomic_DNA"/>
</dbReference>
<accession>A0ABD5PZS0</accession>